<dbReference type="RefSeq" id="WP_189216411.1">
    <property type="nucleotide sequence ID" value="NZ_BMQK01000003.1"/>
</dbReference>
<dbReference type="Gene3D" id="3.40.50.300">
    <property type="entry name" value="P-loop containing nucleotide triphosphate hydrolases"/>
    <property type="match status" value="1"/>
</dbReference>
<dbReference type="PANTHER" id="PTHR44688:SF16">
    <property type="entry name" value="DNA-BINDING TRANSCRIPTIONAL ACTIVATOR DEVR_DOSR"/>
    <property type="match status" value="1"/>
</dbReference>
<dbReference type="PRINTS" id="PR00038">
    <property type="entry name" value="HTHLUXR"/>
</dbReference>
<evidence type="ECO:0000313" key="7">
    <source>
        <dbReference type="Proteomes" id="UP000620156"/>
    </source>
</evidence>
<gene>
    <name evidence="6" type="ORF">GCM10010145_20900</name>
</gene>
<dbReference type="Pfam" id="PF25873">
    <property type="entry name" value="WHD_MalT"/>
    <property type="match status" value="1"/>
</dbReference>
<dbReference type="InterPro" id="IPR059106">
    <property type="entry name" value="WHD_MalT"/>
</dbReference>
<dbReference type="InterPro" id="IPR041664">
    <property type="entry name" value="AAA_16"/>
</dbReference>
<dbReference type="InterPro" id="IPR036388">
    <property type="entry name" value="WH-like_DNA-bd_sf"/>
</dbReference>
<dbReference type="SUPFAM" id="SSF46894">
    <property type="entry name" value="C-terminal effector domain of the bipartite response regulators"/>
    <property type="match status" value="1"/>
</dbReference>
<comment type="caution">
    <text evidence="6">The sequence shown here is derived from an EMBL/GenBank/DDBJ whole genome shotgun (WGS) entry which is preliminary data.</text>
</comment>
<name>A0A918EPL9_9ACTN</name>
<keyword evidence="2" id="KW-0238">DNA-binding</keyword>
<dbReference type="Proteomes" id="UP000620156">
    <property type="component" value="Unassembled WGS sequence"/>
</dbReference>
<dbReference type="InterPro" id="IPR000792">
    <property type="entry name" value="Tscrpt_reg_LuxR_C"/>
</dbReference>
<feature type="domain" description="HTH luxR-type" evidence="5">
    <location>
        <begin position="845"/>
        <end position="910"/>
    </location>
</feature>
<keyword evidence="7" id="KW-1185">Reference proteome</keyword>
<dbReference type="PANTHER" id="PTHR44688">
    <property type="entry name" value="DNA-BINDING TRANSCRIPTIONAL ACTIVATOR DEVR_DOSR"/>
    <property type="match status" value="1"/>
</dbReference>
<feature type="region of interest" description="Disordered" evidence="4">
    <location>
        <begin position="459"/>
        <end position="479"/>
    </location>
</feature>
<organism evidence="6 7">
    <name type="scientific">Streptomyces ruber</name>
    <dbReference type="NCBI Taxonomy" id="83378"/>
    <lineage>
        <taxon>Bacteria</taxon>
        <taxon>Bacillati</taxon>
        <taxon>Actinomycetota</taxon>
        <taxon>Actinomycetes</taxon>
        <taxon>Kitasatosporales</taxon>
        <taxon>Streptomycetaceae</taxon>
        <taxon>Streptomyces</taxon>
    </lineage>
</organism>
<proteinExistence type="predicted"/>
<evidence type="ECO:0000259" key="5">
    <source>
        <dbReference type="PROSITE" id="PS50043"/>
    </source>
</evidence>
<accession>A0A918EPL9</accession>
<dbReference type="SMART" id="SM00421">
    <property type="entry name" value="HTH_LUXR"/>
    <property type="match status" value="1"/>
</dbReference>
<evidence type="ECO:0000256" key="3">
    <source>
        <dbReference type="ARBA" id="ARBA00023163"/>
    </source>
</evidence>
<dbReference type="GO" id="GO:0006355">
    <property type="term" value="P:regulation of DNA-templated transcription"/>
    <property type="evidence" value="ECO:0007669"/>
    <property type="project" value="InterPro"/>
</dbReference>
<dbReference type="InterPro" id="IPR016032">
    <property type="entry name" value="Sig_transdc_resp-reg_C-effctor"/>
</dbReference>
<dbReference type="Gene3D" id="1.10.10.10">
    <property type="entry name" value="Winged helix-like DNA-binding domain superfamily/Winged helix DNA-binding domain"/>
    <property type="match status" value="1"/>
</dbReference>
<dbReference type="GO" id="GO:0003677">
    <property type="term" value="F:DNA binding"/>
    <property type="evidence" value="ECO:0007669"/>
    <property type="project" value="UniProtKB-KW"/>
</dbReference>
<dbReference type="Gene3D" id="1.25.40.10">
    <property type="entry name" value="Tetratricopeptide repeat domain"/>
    <property type="match status" value="1"/>
</dbReference>
<dbReference type="AlphaFoldDB" id="A0A918EPL9"/>
<protein>
    <submittedName>
        <fullName evidence="6">Transcriptional regulator</fullName>
    </submittedName>
</protein>
<dbReference type="InterPro" id="IPR011990">
    <property type="entry name" value="TPR-like_helical_dom_sf"/>
</dbReference>
<dbReference type="EMBL" id="BMQK01000003">
    <property type="protein sequence ID" value="GGQ51452.1"/>
    <property type="molecule type" value="Genomic_DNA"/>
</dbReference>
<dbReference type="Pfam" id="PF00196">
    <property type="entry name" value="GerE"/>
    <property type="match status" value="1"/>
</dbReference>
<keyword evidence="3" id="KW-0804">Transcription</keyword>
<dbReference type="CDD" id="cd06170">
    <property type="entry name" value="LuxR_C_like"/>
    <property type="match status" value="1"/>
</dbReference>
<dbReference type="Pfam" id="PF13191">
    <property type="entry name" value="AAA_16"/>
    <property type="match status" value="1"/>
</dbReference>
<feature type="region of interest" description="Disordered" evidence="4">
    <location>
        <begin position="1"/>
        <end position="20"/>
    </location>
</feature>
<sequence>MADQQPFGPEASIPSADPRGDPFLSTRFSLPARPDTFLRRQRLVTHLDRALSVPLTLINGPAGAGKTLLAADWAATLGRPVAWLTADGTDHAPGVFWAYVLEALRTAGAPVSEEVGRPAHPGSVDHALLARLAADLGRRARPAVLVLDEFECVPSPEIAEQLQFVLHHAARGMRLVLVTRTEPLLPLHRHRAAGSIVEIRGAELAFTAEEAATLLASHGLSLTGDAARALVDRTRGWAAGLRLCALAAQQSSDPETYLKEFEAGQSTVADFLLAEVLKRQPPEAQDLLLRVSVVERFRPGLADALTGRSDAEAIISRLHRENAFVEHLGRSWYRLHPLFAEILRTHLRERRPGLESELHRRAARWLSRSGSLRETLAHGAAAGDWEFTARALVDDLAIGQLLTGLRSDALGRPFARSAPGTAGPAMSLVLAARDLFRRDVHRGLTHLLHAQQQLDTDSIDSTDSIDTRTPGDAGDIGDTADPDLAAAHLSCALLEVLAARLTGSPLRAEQAAKTAGQLRQAVAAERLERHPELTALLLTHLGSTLLWAGRLDEARSALAQAVRCATDPSTLLPRHDSLGHLALIDWLNGWPGQAEKKVLTATSEAQRIGLPPTLRAGIGRLVLAAVAVDRNELDEAETLLERSAVPGRPPDPVEAAGRIIASSRLLLARGQVREALRTVQTHIPAESVSPWVEEHAALVASAAHLAAGRFEAAVEVLGPTSARRPAHAVAAAHARLAAGATGEALDILDALPGGERGGPALTVRATLVRAQAADRAGDHGTARRLVTQALLDARRDRLRRPFLEAGPWLRRILGTGSNPYLAWDLLSLRPPGRHGPGHRAEPRSPALVVERLSERERDVLERLAQMMSTEEIAADLYVSVNTVKTHLKSVFRKLGVNRRSDAVRQARELRLL</sequence>
<reference evidence="6" key="2">
    <citation type="submission" date="2020-09" db="EMBL/GenBank/DDBJ databases">
        <authorList>
            <person name="Sun Q."/>
            <person name="Ohkuma M."/>
        </authorList>
    </citation>
    <scope>NUCLEOTIDE SEQUENCE</scope>
    <source>
        <strain evidence="6">JCM 3131</strain>
    </source>
</reference>
<evidence type="ECO:0000256" key="1">
    <source>
        <dbReference type="ARBA" id="ARBA00023015"/>
    </source>
</evidence>
<evidence type="ECO:0000256" key="4">
    <source>
        <dbReference type="SAM" id="MobiDB-lite"/>
    </source>
</evidence>
<dbReference type="InterPro" id="IPR027417">
    <property type="entry name" value="P-loop_NTPase"/>
</dbReference>
<evidence type="ECO:0000256" key="2">
    <source>
        <dbReference type="ARBA" id="ARBA00023125"/>
    </source>
</evidence>
<reference evidence="6" key="1">
    <citation type="journal article" date="2014" name="Int. J. Syst. Evol. Microbiol.">
        <title>Complete genome sequence of Corynebacterium casei LMG S-19264T (=DSM 44701T), isolated from a smear-ripened cheese.</title>
        <authorList>
            <consortium name="US DOE Joint Genome Institute (JGI-PGF)"/>
            <person name="Walter F."/>
            <person name="Albersmeier A."/>
            <person name="Kalinowski J."/>
            <person name="Ruckert C."/>
        </authorList>
    </citation>
    <scope>NUCLEOTIDE SEQUENCE</scope>
    <source>
        <strain evidence="6">JCM 3131</strain>
    </source>
</reference>
<dbReference type="PROSITE" id="PS50043">
    <property type="entry name" value="HTH_LUXR_2"/>
    <property type="match status" value="1"/>
</dbReference>
<evidence type="ECO:0000313" key="6">
    <source>
        <dbReference type="EMBL" id="GGQ51452.1"/>
    </source>
</evidence>
<keyword evidence="1" id="KW-0805">Transcription regulation</keyword>
<dbReference type="SUPFAM" id="SSF52540">
    <property type="entry name" value="P-loop containing nucleoside triphosphate hydrolases"/>
    <property type="match status" value="1"/>
</dbReference>